<dbReference type="Gene3D" id="3.40.50.300">
    <property type="entry name" value="P-loop containing nucleotide triphosphate hydrolases"/>
    <property type="match status" value="1"/>
</dbReference>
<accession>A0A239P120</accession>
<dbReference type="AlphaFoldDB" id="A0A239P120"/>
<dbReference type="Proteomes" id="UP000198280">
    <property type="component" value="Unassembled WGS sequence"/>
</dbReference>
<dbReference type="EMBL" id="FZOF01000064">
    <property type="protein sequence ID" value="SNT60403.1"/>
    <property type="molecule type" value="Genomic_DNA"/>
</dbReference>
<dbReference type="GO" id="GO:0005524">
    <property type="term" value="F:ATP binding"/>
    <property type="evidence" value="ECO:0007669"/>
    <property type="project" value="UniProtKB-KW"/>
</dbReference>
<dbReference type="SUPFAM" id="SSF52540">
    <property type="entry name" value="P-loop containing nucleoside triphosphate hydrolases"/>
    <property type="match status" value="1"/>
</dbReference>
<name>A0A239P120_9ACTN</name>
<evidence type="ECO:0000313" key="2">
    <source>
        <dbReference type="Proteomes" id="UP000198280"/>
    </source>
</evidence>
<evidence type="ECO:0000313" key="1">
    <source>
        <dbReference type="EMBL" id="SNT60403.1"/>
    </source>
</evidence>
<proteinExistence type="predicted"/>
<organism evidence="1 2">
    <name type="scientific">Actinacidiphila glaucinigra</name>
    <dbReference type="NCBI Taxonomy" id="235986"/>
    <lineage>
        <taxon>Bacteria</taxon>
        <taxon>Bacillati</taxon>
        <taxon>Actinomycetota</taxon>
        <taxon>Actinomycetes</taxon>
        <taxon>Kitasatosporales</taxon>
        <taxon>Streptomycetaceae</taxon>
        <taxon>Actinacidiphila</taxon>
    </lineage>
</organism>
<keyword evidence="2" id="KW-1185">Reference proteome</keyword>
<sequence>EMMSTLMAEAAEHGTTVLMSSHMLSELESVCDFLLVISTGGLRMAGDVDEIRSAHVLLQGATDGESAGVPAELARHTVVEYRTSGRQATALIRPDGPVSGQWQSHTPLLEELLLAYLRSPEAPPLISPVAQIPGRSYGPRGAAA</sequence>
<feature type="non-terminal residue" evidence="1">
    <location>
        <position position="1"/>
    </location>
</feature>
<protein>
    <submittedName>
        <fullName evidence="1">ABC-2 type transport system ATP-binding protein</fullName>
    </submittedName>
</protein>
<keyword evidence="1" id="KW-0067">ATP-binding</keyword>
<gene>
    <name evidence="1" type="ORF">SAMN05216252_1647</name>
</gene>
<keyword evidence="1" id="KW-0547">Nucleotide-binding</keyword>
<reference evidence="1 2" key="1">
    <citation type="submission" date="2017-06" db="EMBL/GenBank/DDBJ databases">
        <authorList>
            <person name="Kim H.J."/>
            <person name="Triplett B.A."/>
        </authorList>
    </citation>
    <scope>NUCLEOTIDE SEQUENCE [LARGE SCALE GENOMIC DNA]</scope>
    <source>
        <strain evidence="1 2">CGMCC 4.1858</strain>
    </source>
</reference>
<dbReference type="InterPro" id="IPR027417">
    <property type="entry name" value="P-loop_NTPase"/>
</dbReference>